<comment type="caution">
    <text evidence="1">The sequence shown here is derived from an EMBL/GenBank/DDBJ whole genome shotgun (WGS) entry which is preliminary data.</text>
</comment>
<evidence type="ECO:0000313" key="2">
    <source>
        <dbReference type="Proteomes" id="UP001176961"/>
    </source>
</evidence>
<gene>
    <name evidence="1" type="ORF">CYNAS_LOCUS13805</name>
</gene>
<dbReference type="AlphaFoldDB" id="A0AA36M9R0"/>
<protein>
    <submittedName>
        <fullName evidence="1">Uncharacterized protein</fullName>
    </submittedName>
</protein>
<dbReference type="Proteomes" id="UP001176961">
    <property type="component" value="Unassembled WGS sequence"/>
</dbReference>
<sequence length="322" mass="36985">MRAIRQFVVVYKVTALLELLSERPVDQMGLRSLSRLGERLFEVATGAFNGASGGYIINYSEFRISTQTGSSFRFACSNEVCRSRHILYEHHLNRAVVLKYPRALLLDFSPVGTTSAAMAIGQVWLMLPLLPQAILHPIRDFGVQVNLKMRDEYNNEQKRFISGTTTPNDAVYPCIIRFYNDMKQALAQLVNKPYEFNNIDLPALDKHIILDIIEFNGDFENGFVNYVPTNANFYNRGCPNYFIMEANTLDPNLRQKQILDSTEAFSQFCNIADLKDSMIRFYNTIPASVQRFSKWESNFREHSDSLSFYRTLLQYSKELCPG</sequence>
<dbReference type="EMBL" id="CATQJL010000305">
    <property type="protein sequence ID" value="CAJ0601822.1"/>
    <property type="molecule type" value="Genomic_DNA"/>
</dbReference>
<evidence type="ECO:0000313" key="1">
    <source>
        <dbReference type="EMBL" id="CAJ0601822.1"/>
    </source>
</evidence>
<reference evidence="1" key="1">
    <citation type="submission" date="2023-07" db="EMBL/GenBank/DDBJ databases">
        <authorList>
            <consortium name="CYATHOMIX"/>
        </authorList>
    </citation>
    <scope>NUCLEOTIDE SEQUENCE</scope>
    <source>
        <strain evidence="1">N/A</strain>
    </source>
</reference>
<accession>A0AA36M9R0</accession>
<organism evidence="1 2">
    <name type="scientific">Cylicocyclus nassatus</name>
    <name type="common">Nematode worm</name>
    <dbReference type="NCBI Taxonomy" id="53992"/>
    <lineage>
        <taxon>Eukaryota</taxon>
        <taxon>Metazoa</taxon>
        <taxon>Ecdysozoa</taxon>
        <taxon>Nematoda</taxon>
        <taxon>Chromadorea</taxon>
        <taxon>Rhabditida</taxon>
        <taxon>Rhabditina</taxon>
        <taxon>Rhabditomorpha</taxon>
        <taxon>Strongyloidea</taxon>
        <taxon>Strongylidae</taxon>
        <taxon>Cylicocyclus</taxon>
    </lineage>
</organism>
<proteinExistence type="predicted"/>
<keyword evidence="2" id="KW-1185">Reference proteome</keyword>
<name>A0AA36M9R0_CYLNA</name>